<sequence length="67" mass="7384">MQCMTEKIEKEFEIADVMSQSVSKSSNEKLKAIAEGCAVELKLGMEILGVVFEKATQEQEGTATEEK</sequence>
<organism evidence="1 2">
    <name type="scientific">Raineya orbicola</name>
    <dbReference type="NCBI Taxonomy" id="2016530"/>
    <lineage>
        <taxon>Bacteria</taxon>
        <taxon>Pseudomonadati</taxon>
        <taxon>Bacteroidota</taxon>
        <taxon>Cytophagia</taxon>
        <taxon>Cytophagales</taxon>
        <taxon>Raineyaceae</taxon>
        <taxon>Raineya</taxon>
    </lineage>
</organism>
<name>A0A2N3IE91_9BACT</name>
<accession>A0A2N3IE91</accession>
<proteinExistence type="predicted"/>
<dbReference type="Proteomes" id="UP000233387">
    <property type="component" value="Unassembled WGS sequence"/>
</dbReference>
<reference evidence="1 2" key="1">
    <citation type="submission" date="2017-06" db="EMBL/GenBank/DDBJ databases">
        <title>Raineya orbicola gen. nov., sp. nov. a slightly thermophilic bacterium of the phylum Bacteroidetes and the description of Raineyaceae fam. nov.</title>
        <authorList>
            <person name="Albuquerque L."/>
            <person name="Polonia A.R.M."/>
            <person name="Barroso C."/>
            <person name="Froufe H.J.C."/>
            <person name="Lage O."/>
            <person name="Lobo-Da-Cunha A."/>
            <person name="Egas C."/>
            <person name="Da Costa M.S."/>
        </authorList>
    </citation>
    <scope>NUCLEOTIDE SEQUENCE [LARGE SCALE GENOMIC DNA]</scope>
    <source>
        <strain evidence="1 2">SPSPC-11</strain>
    </source>
</reference>
<evidence type="ECO:0000313" key="2">
    <source>
        <dbReference type="Proteomes" id="UP000233387"/>
    </source>
</evidence>
<protein>
    <submittedName>
        <fullName evidence="1">Uncharacterized protein</fullName>
    </submittedName>
</protein>
<keyword evidence="2" id="KW-1185">Reference proteome</keyword>
<dbReference type="EMBL" id="NKXO01000023">
    <property type="protein sequence ID" value="PKQ68642.1"/>
    <property type="molecule type" value="Genomic_DNA"/>
</dbReference>
<gene>
    <name evidence="1" type="ORF">Rain11_1620</name>
</gene>
<comment type="caution">
    <text evidence="1">The sequence shown here is derived from an EMBL/GenBank/DDBJ whole genome shotgun (WGS) entry which is preliminary data.</text>
</comment>
<evidence type="ECO:0000313" key="1">
    <source>
        <dbReference type="EMBL" id="PKQ68642.1"/>
    </source>
</evidence>
<dbReference type="AlphaFoldDB" id="A0A2N3IE91"/>